<accession>A0AAV5W754</accession>
<comment type="caution">
    <text evidence="1">The sequence shown here is derived from an EMBL/GenBank/DDBJ whole genome shotgun (WGS) entry which is preliminary data.</text>
</comment>
<evidence type="ECO:0008006" key="3">
    <source>
        <dbReference type="Google" id="ProtNLM"/>
    </source>
</evidence>
<keyword evidence="2" id="KW-1185">Reference proteome</keyword>
<organism evidence="1 2">
    <name type="scientific">Pristionchus fissidentatus</name>
    <dbReference type="NCBI Taxonomy" id="1538716"/>
    <lineage>
        <taxon>Eukaryota</taxon>
        <taxon>Metazoa</taxon>
        <taxon>Ecdysozoa</taxon>
        <taxon>Nematoda</taxon>
        <taxon>Chromadorea</taxon>
        <taxon>Rhabditida</taxon>
        <taxon>Rhabditina</taxon>
        <taxon>Diplogasteromorpha</taxon>
        <taxon>Diplogasteroidea</taxon>
        <taxon>Neodiplogasteridae</taxon>
        <taxon>Pristionchus</taxon>
    </lineage>
</organism>
<dbReference type="Proteomes" id="UP001432322">
    <property type="component" value="Unassembled WGS sequence"/>
</dbReference>
<reference evidence="1" key="1">
    <citation type="submission" date="2023-10" db="EMBL/GenBank/DDBJ databases">
        <title>Genome assembly of Pristionchus species.</title>
        <authorList>
            <person name="Yoshida K."/>
            <person name="Sommer R.J."/>
        </authorList>
    </citation>
    <scope>NUCLEOTIDE SEQUENCE</scope>
    <source>
        <strain evidence="1">RS5133</strain>
    </source>
</reference>
<evidence type="ECO:0000313" key="2">
    <source>
        <dbReference type="Proteomes" id="UP001432322"/>
    </source>
</evidence>
<dbReference type="EMBL" id="BTSY01000005">
    <property type="protein sequence ID" value="GMT27671.1"/>
    <property type="molecule type" value="Genomic_DNA"/>
</dbReference>
<protein>
    <recommendedName>
        <fullName evidence="3">G protein-coupled receptor</fullName>
    </recommendedName>
</protein>
<feature type="non-terminal residue" evidence="1">
    <location>
        <position position="1"/>
    </location>
</feature>
<proteinExistence type="predicted"/>
<sequence>ISLGEFGILSPVFLAIQITAITLSNSIRSSPLNEEQTKLTAIPLQFLIIREKKFRSNLEVEGGSTNRASLVSKRVTSLYFSSQIDSRNEKKGRSSGSINMQMSRICPLNLLIAIVTMDREIPRFHLSFTVNP</sequence>
<gene>
    <name evidence="1" type="ORF">PFISCL1PPCAC_18968</name>
</gene>
<evidence type="ECO:0000313" key="1">
    <source>
        <dbReference type="EMBL" id="GMT27671.1"/>
    </source>
</evidence>
<dbReference type="AlphaFoldDB" id="A0AAV5W754"/>
<name>A0AAV5W754_9BILA</name>